<dbReference type="InterPro" id="IPR011583">
    <property type="entry name" value="Chitinase_II/V-like_cat"/>
</dbReference>
<keyword evidence="3" id="KW-0378">Hydrolase</keyword>
<evidence type="ECO:0000256" key="3">
    <source>
        <dbReference type="ARBA" id="ARBA00022801"/>
    </source>
</evidence>
<evidence type="ECO:0000256" key="1">
    <source>
        <dbReference type="ARBA" id="ARBA00008682"/>
    </source>
</evidence>
<comment type="caution">
    <text evidence="8">The sequence shown here is derived from an EMBL/GenBank/DDBJ whole genome shotgun (WGS) entry which is preliminary data.</text>
</comment>
<dbReference type="Gene3D" id="3.20.20.80">
    <property type="entry name" value="Glycosidases"/>
    <property type="match status" value="1"/>
</dbReference>
<organism evidence="8 9">
    <name type="scientific">Heracleum sosnowskyi</name>
    <dbReference type="NCBI Taxonomy" id="360622"/>
    <lineage>
        <taxon>Eukaryota</taxon>
        <taxon>Viridiplantae</taxon>
        <taxon>Streptophyta</taxon>
        <taxon>Embryophyta</taxon>
        <taxon>Tracheophyta</taxon>
        <taxon>Spermatophyta</taxon>
        <taxon>Magnoliopsida</taxon>
        <taxon>eudicotyledons</taxon>
        <taxon>Gunneridae</taxon>
        <taxon>Pentapetalae</taxon>
        <taxon>asterids</taxon>
        <taxon>campanulids</taxon>
        <taxon>Apiales</taxon>
        <taxon>Apiaceae</taxon>
        <taxon>Apioideae</taxon>
        <taxon>apioid superclade</taxon>
        <taxon>Tordylieae</taxon>
        <taxon>Tordyliinae</taxon>
        <taxon>Heracleum</taxon>
    </lineage>
</organism>
<feature type="domain" description="GH18" evidence="7">
    <location>
        <begin position="26"/>
        <end position="370"/>
    </location>
</feature>
<dbReference type="PROSITE" id="PS51910">
    <property type="entry name" value="GH18_2"/>
    <property type="match status" value="1"/>
</dbReference>
<dbReference type="Proteomes" id="UP001237642">
    <property type="component" value="Unassembled WGS sequence"/>
</dbReference>
<dbReference type="GO" id="GO:0005975">
    <property type="term" value="P:carbohydrate metabolic process"/>
    <property type="evidence" value="ECO:0007669"/>
    <property type="project" value="InterPro"/>
</dbReference>
<protein>
    <submittedName>
        <fullName evidence="8">Class V chitinase</fullName>
    </submittedName>
</protein>
<dbReference type="Pfam" id="PF00704">
    <property type="entry name" value="Glyco_hydro_18"/>
    <property type="match status" value="1"/>
</dbReference>
<gene>
    <name evidence="8" type="ORF">POM88_021398</name>
</gene>
<dbReference type="FunFam" id="3.10.50.10:FF:000003">
    <property type="entry name" value="Class V chitinase CHIT5b"/>
    <property type="match status" value="1"/>
</dbReference>
<dbReference type="SUPFAM" id="SSF51445">
    <property type="entry name" value="(Trans)glycosidases"/>
    <property type="match status" value="1"/>
</dbReference>
<dbReference type="Gene3D" id="3.10.50.10">
    <property type="match status" value="1"/>
</dbReference>
<evidence type="ECO:0000313" key="9">
    <source>
        <dbReference type="Proteomes" id="UP001237642"/>
    </source>
</evidence>
<dbReference type="CDD" id="cd02879">
    <property type="entry name" value="GH18_plant_chitinase_class_V"/>
    <property type="match status" value="1"/>
</dbReference>
<feature type="signal peptide" evidence="6">
    <location>
        <begin position="1"/>
        <end position="29"/>
    </location>
</feature>
<dbReference type="InterPro" id="IPR001223">
    <property type="entry name" value="Glyco_hydro18_cat"/>
</dbReference>
<dbReference type="PANTHER" id="PTHR11177:SF383">
    <property type="entry name" value="GLYCOSYL HYDROLASE FAMILY PROTEIN WITH CHITINASE INSERTION DOMAIN-CONTAINING PROTEIN"/>
    <property type="match status" value="1"/>
</dbReference>
<dbReference type="InterPro" id="IPR017853">
    <property type="entry name" value="GH"/>
</dbReference>
<evidence type="ECO:0000259" key="7">
    <source>
        <dbReference type="PROSITE" id="PS51910"/>
    </source>
</evidence>
<evidence type="ECO:0000313" key="8">
    <source>
        <dbReference type="EMBL" id="KAK1383663.1"/>
    </source>
</evidence>
<sequence>MTSKTLVYAFLFSLVQLLHFSAARKAVNAAYWFPDSGMPASDIDSTLFTHLLCAFSDLDNITNQLTISSANALPFSRFTETVQLKNPSVKTLLAIGGGGGASNSTQFAKMTSTSASRKSFIDSSLNLARSNNFHGLDLDYEYPLTSDDRVNLGKLLDEWHVAAQAEAKASGKPRVLLTAAVSVRPVVFNGFVYPVQSISKNLDWIHVMAYDFYGSWAPTMTNAPAALYDPSGRVSASSGIAAWIQAGVRPKKLVLVLPFYGHSWQLVNPNNHGLMAPANGVPGGVGDGTKGYNQILDFIANNNATKIYNSTIVADYCYAGTTWIGYDDKQSILAKVLYAKKNGLRGYSAWHVAADANGALSRQAKQAWGA</sequence>
<keyword evidence="4" id="KW-0325">Glycoprotein</keyword>
<dbReference type="GO" id="GO:0004568">
    <property type="term" value="F:chitinase activity"/>
    <property type="evidence" value="ECO:0007669"/>
    <property type="project" value="TreeGrafter"/>
</dbReference>
<keyword evidence="2 6" id="KW-0732">Signal</keyword>
<dbReference type="InterPro" id="IPR029070">
    <property type="entry name" value="Chitinase_insertion_sf"/>
</dbReference>
<reference evidence="8" key="2">
    <citation type="submission" date="2023-05" db="EMBL/GenBank/DDBJ databases">
        <authorList>
            <person name="Schelkunov M.I."/>
        </authorList>
    </citation>
    <scope>NUCLEOTIDE SEQUENCE</scope>
    <source>
        <strain evidence="8">Hsosn_3</strain>
        <tissue evidence="8">Leaf</tissue>
    </source>
</reference>
<evidence type="ECO:0000256" key="2">
    <source>
        <dbReference type="ARBA" id="ARBA00022729"/>
    </source>
</evidence>
<keyword evidence="9" id="KW-1185">Reference proteome</keyword>
<evidence type="ECO:0000256" key="4">
    <source>
        <dbReference type="ARBA" id="ARBA00023180"/>
    </source>
</evidence>
<feature type="chain" id="PRO_5042018277" evidence="6">
    <location>
        <begin position="30"/>
        <end position="370"/>
    </location>
</feature>
<proteinExistence type="inferred from homology"/>
<comment type="similarity">
    <text evidence="1">Belongs to the glycosyl hydrolase 18 family. Chitinase class V subfamily.</text>
</comment>
<reference evidence="8" key="1">
    <citation type="submission" date="2023-02" db="EMBL/GenBank/DDBJ databases">
        <title>Genome of toxic invasive species Heracleum sosnowskyi carries increased number of genes despite the absence of recent whole-genome duplications.</title>
        <authorList>
            <person name="Schelkunov M."/>
            <person name="Shtratnikova V."/>
            <person name="Makarenko M."/>
            <person name="Klepikova A."/>
            <person name="Omelchenko D."/>
            <person name="Novikova G."/>
            <person name="Obukhova E."/>
            <person name="Bogdanov V."/>
            <person name="Penin A."/>
            <person name="Logacheva M."/>
        </authorList>
    </citation>
    <scope>NUCLEOTIDE SEQUENCE</scope>
    <source>
        <strain evidence="8">Hsosn_3</strain>
        <tissue evidence="8">Leaf</tissue>
    </source>
</reference>
<dbReference type="EMBL" id="JAUIZM010000005">
    <property type="protein sequence ID" value="KAK1383663.1"/>
    <property type="molecule type" value="Genomic_DNA"/>
</dbReference>
<evidence type="ECO:0000256" key="6">
    <source>
        <dbReference type="SAM" id="SignalP"/>
    </source>
</evidence>
<dbReference type="PANTHER" id="PTHR11177">
    <property type="entry name" value="CHITINASE"/>
    <property type="match status" value="1"/>
</dbReference>
<dbReference type="SUPFAM" id="SSF54556">
    <property type="entry name" value="Chitinase insertion domain"/>
    <property type="match status" value="1"/>
</dbReference>
<dbReference type="GO" id="GO:0005576">
    <property type="term" value="C:extracellular region"/>
    <property type="evidence" value="ECO:0007669"/>
    <property type="project" value="TreeGrafter"/>
</dbReference>
<keyword evidence="5" id="KW-0326">Glycosidase</keyword>
<dbReference type="GO" id="GO:0008061">
    <property type="term" value="F:chitin binding"/>
    <property type="evidence" value="ECO:0007669"/>
    <property type="project" value="InterPro"/>
</dbReference>
<dbReference type="AlphaFoldDB" id="A0AAD8IEF3"/>
<dbReference type="SMART" id="SM00636">
    <property type="entry name" value="Glyco_18"/>
    <property type="match status" value="1"/>
</dbReference>
<evidence type="ECO:0000256" key="5">
    <source>
        <dbReference type="ARBA" id="ARBA00023295"/>
    </source>
</evidence>
<accession>A0AAD8IEF3</accession>
<dbReference type="GO" id="GO:0006032">
    <property type="term" value="P:chitin catabolic process"/>
    <property type="evidence" value="ECO:0007669"/>
    <property type="project" value="TreeGrafter"/>
</dbReference>
<name>A0AAD8IEF3_9APIA</name>
<dbReference type="InterPro" id="IPR050314">
    <property type="entry name" value="Glycosyl_Hydrlase_18"/>
</dbReference>